<keyword evidence="3" id="KW-0378">Hydrolase</keyword>
<comment type="caution">
    <text evidence="3">The sequence shown here is derived from an EMBL/GenBank/DDBJ whole genome shotgun (WGS) entry which is preliminary data.</text>
</comment>
<dbReference type="InterPro" id="IPR024571">
    <property type="entry name" value="ERAP1-like_C_dom"/>
</dbReference>
<dbReference type="GO" id="GO:0043171">
    <property type="term" value="P:peptide catabolic process"/>
    <property type="evidence" value="ECO:0007669"/>
    <property type="project" value="TreeGrafter"/>
</dbReference>
<feature type="domain" description="ERAP1-like C-terminal" evidence="2">
    <location>
        <begin position="17"/>
        <end position="170"/>
    </location>
</feature>
<reference evidence="3" key="1">
    <citation type="submission" date="2022-01" db="EMBL/GenBank/DDBJ databases">
        <title>Genome Sequence Resource for Two Populations of Ditylenchus destructor, the Migratory Endoparasitic Phytonematode.</title>
        <authorList>
            <person name="Zhang H."/>
            <person name="Lin R."/>
            <person name="Xie B."/>
        </authorList>
    </citation>
    <scope>NUCLEOTIDE SEQUENCE</scope>
    <source>
        <strain evidence="3">BazhouSP</strain>
    </source>
</reference>
<evidence type="ECO:0000259" key="2">
    <source>
        <dbReference type="Pfam" id="PF11838"/>
    </source>
</evidence>
<dbReference type="GO" id="GO:0008270">
    <property type="term" value="F:zinc ion binding"/>
    <property type="evidence" value="ECO:0007669"/>
    <property type="project" value="TreeGrafter"/>
</dbReference>
<dbReference type="InterPro" id="IPR050344">
    <property type="entry name" value="Peptidase_M1_aminopeptidases"/>
</dbReference>
<dbReference type="GO" id="GO:0016020">
    <property type="term" value="C:membrane"/>
    <property type="evidence" value="ECO:0007669"/>
    <property type="project" value="TreeGrafter"/>
</dbReference>
<dbReference type="Proteomes" id="UP001201812">
    <property type="component" value="Unassembled WGS sequence"/>
</dbReference>
<dbReference type="EMBL" id="JAKKPZ010000001">
    <property type="protein sequence ID" value="KAI1728752.1"/>
    <property type="molecule type" value="Genomic_DNA"/>
</dbReference>
<dbReference type="GO" id="GO:0006508">
    <property type="term" value="P:proteolysis"/>
    <property type="evidence" value="ECO:0007669"/>
    <property type="project" value="TreeGrafter"/>
</dbReference>
<accession>A0AAD4RDD3</accession>
<keyword evidence="3" id="KW-0031">Aminopeptidase</keyword>
<dbReference type="GO" id="GO:0042277">
    <property type="term" value="F:peptide binding"/>
    <property type="evidence" value="ECO:0007669"/>
    <property type="project" value="TreeGrafter"/>
</dbReference>
<gene>
    <name evidence="3" type="ORF">DdX_00954</name>
</gene>
<comment type="similarity">
    <text evidence="1">Belongs to the peptidase M1 family.</text>
</comment>
<keyword evidence="3" id="KW-0645">Protease</keyword>
<keyword evidence="4" id="KW-1185">Reference proteome</keyword>
<dbReference type="AlphaFoldDB" id="A0AAD4RDD3"/>
<dbReference type="GO" id="GO:0070006">
    <property type="term" value="F:metalloaminopeptidase activity"/>
    <property type="evidence" value="ECO:0007669"/>
    <property type="project" value="TreeGrafter"/>
</dbReference>
<evidence type="ECO:0000313" key="3">
    <source>
        <dbReference type="EMBL" id="KAI1728752.1"/>
    </source>
</evidence>
<organism evidence="3 4">
    <name type="scientific">Ditylenchus destructor</name>
    <dbReference type="NCBI Taxonomy" id="166010"/>
    <lineage>
        <taxon>Eukaryota</taxon>
        <taxon>Metazoa</taxon>
        <taxon>Ecdysozoa</taxon>
        <taxon>Nematoda</taxon>
        <taxon>Chromadorea</taxon>
        <taxon>Rhabditida</taxon>
        <taxon>Tylenchina</taxon>
        <taxon>Tylenchomorpha</taxon>
        <taxon>Sphaerularioidea</taxon>
        <taxon>Anguinidae</taxon>
        <taxon>Anguininae</taxon>
        <taxon>Ditylenchus</taxon>
    </lineage>
</organism>
<dbReference type="PANTHER" id="PTHR11533:SF299">
    <property type="entry name" value="AMINOPEPTIDASE"/>
    <property type="match status" value="1"/>
</dbReference>
<dbReference type="GO" id="GO:0005615">
    <property type="term" value="C:extracellular space"/>
    <property type="evidence" value="ECO:0007669"/>
    <property type="project" value="TreeGrafter"/>
</dbReference>
<evidence type="ECO:0000313" key="4">
    <source>
        <dbReference type="Proteomes" id="UP001201812"/>
    </source>
</evidence>
<name>A0AAD4RDD3_9BILA</name>
<dbReference type="PANTHER" id="PTHR11533">
    <property type="entry name" value="PROTEASE M1 ZINC METALLOPROTEASE"/>
    <property type="match status" value="1"/>
</dbReference>
<dbReference type="Gene3D" id="1.25.50.20">
    <property type="match status" value="1"/>
</dbReference>
<proteinExistence type="inferred from homology"/>
<protein>
    <submittedName>
        <fullName evidence="3">Aminopeptidase-like protein AC3.5</fullName>
    </submittedName>
</protein>
<dbReference type="Pfam" id="PF11838">
    <property type="entry name" value="ERAP1_C"/>
    <property type="match status" value="1"/>
</dbReference>
<evidence type="ECO:0000256" key="1">
    <source>
        <dbReference type="ARBA" id="ARBA00010136"/>
    </source>
</evidence>
<sequence length="213" mass="25044">MFREQFLEPCSSSSEAMSSQCSTVPTYIRDYVYCVGVKYEIVDFDFMVGMYEREVQKKEKIRLLYSLCCTQNVIGMKRLLRASVNEKAKPVIPLIYADDVIISIVYESPIGRYIAFDFFLDNWQSIYYRFVNEVGFGTLNDIIRNCLIDSSPRSIKELESFMNDQRNDLHAVQEFNRQLISLKTRRHWLEKNLKPLTNFFTIQITKSKEKTAD</sequence>
<dbReference type="GO" id="GO:0005737">
    <property type="term" value="C:cytoplasm"/>
    <property type="evidence" value="ECO:0007669"/>
    <property type="project" value="TreeGrafter"/>
</dbReference>